<evidence type="ECO:0000313" key="3">
    <source>
        <dbReference type="Proteomes" id="UP001501116"/>
    </source>
</evidence>
<dbReference type="EMBL" id="BAAANN010000013">
    <property type="protein sequence ID" value="GAA1961899.1"/>
    <property type="molecule type" value="Genomic_DNA"/>
</dbReference>
<gene>
    <name evidence="2" type="ORF">GCM10009754_36260</name>
</gene>
<dbReference type="RefSeq" id="WP_344419565.1">
    <property type="nucleotide sequence ID" value="NZ_BAAANN010000013.1"/>
</dbReference>
<comment type="caution">
    <text evidence="2">The sequence shown here is derived from an EMBL/GenBank/DDBJ whole genome shotgun (WGS) entry which is preliminary data.</text>
</comment>
<organism evidence="2 3">
    <name type="scientific">Amycolatopsis minnesotensis</name>
    <dbReference type="NCBI Taxonomy" id="337894"/>
    <lineage>
        <taxon>Bacteria</taxon>
        <taxon>Bacillati</taxon>
        <taxon>Actinomycetota</taxon>
        <taxon>Actinomycetes</taxon>
        <taxon>Pseudonocardiales</taxon>
        <taxon>Pseudonocardiaceae</taxon>
        <taxon>Amycolatopsis</taxon>
    </lineage>
</organism>
<evidence type="ECO:0000256" key="1">
    <source>
        <dbReference type="SAM" id="MobiDB-lite"/>
    </source>
</evidence>
<reference evidence="3" key="1">
    <citation type="journal article" date="2019" name="Int. J. Syst. Evol. Microbiol.">
        <title>The Global Catalogue of Microorganisms (GCM) 10K type strain sequencing project: providing services to taxonomists for standard genome sequencing and annotation.</title>
        <authorList>
            <consortium name="The Broad Institute Genomics Platform"/>
            <consortium name="The Broad Institute Genome Sequencing Center for Infectious Disease"/>
            <person name="Wu L."/>
            <person name="Ma J."/>
        </authorList>
    </citation>
    <scope>NUCLEOTIDE SEQUENCE [LARGE SCALE GENOMIC DNA]</scope>
    <source>
        <strain evidence="3">JCM 14545</strain>
    </source>
</reference>
<name>A0ABP5CCQ1_9PSEU</name>
<keyword evidence="3" id="KW-1185">Reference proteome</keyword>
<proteinExistence type="predicted"/>
<feature type="region of interest" description="Disordered" evidence="1">
    <location>
        <begin position="66"/>
        <end position="92"/>
    </location>
</feature>
<dbReference type="Proteomes" id="UP001501116">
    <property type="component" value="Unassembled WGS sequence"/>
</dbReference>
<sequence length="92" mass="10082">MWTRGCPVCGSIDFSCGATTSTIGVDERIEEAPAMAELREYHVTVNGHNTIMNLSKTDAARLNGVPVESERDWQVSTEPPTKARTTRNKSNS</sequence>
<evidence type="ECO:0000313" key="2">
    <source>
        <dbReference type="EMBL" id="GAA1961899.1"/>
    </source>
</evidence>
<accession>A0ABP5CCQ1</accession>
<protein>
    <submittedName>
        <fullName evidence="2">Uncharacterized protein</fullName>
    </submittedName>
</protein>